<comment type="caution">
    <text evidence="3">The sequence shown here is derived from an EMBL/GenBank/DDBJ whole genome shotgun (WGS) entry which is preliminary data.</text>
</comment>
<dbReference type="EMBL" id="WMBC01000007">
    <property type="protein sequence ID" value="MTD61547.1"/>
    <property type="molecule type" value="Genomic_DNA"/>
</dbReference>
<feature type="region of interest" description="Disordered" evidence="1">
    <location>
        <begin position="73"/>
        <end position="118"/>
    </location>
</feature>
<feature type="compositionally biased region" description="Low complexity" evidence="1">
    <location>
        <begin position="74"/>
        <end position="96"/>
    </location>
</feature>
<dbReference type="AlphaFoldDB" id="A0A844GMS9"/>
<dbReference type="Proteomes" id="UP000437824">
    <property type="component" value="Unassembled WGS sequence"/>
</dbReference>
<evidence type="ECO:0000313" key="4">
    <source>
        <dbReference type="Proteomes" id="UP000437824"/>
    </source>
</evidence>
<protein>
    <submittedName>
        <fullName evidence="3">Uncharacterized protein</fullName>
    </submittedName>
</protein>
<evidence type="ECO:0000256" key="2">
    <source>
        <dbReference type="SAM" id="SignalP"/>
    </source>
</evidence>
<keyword evidence="2" id="KW-0732">Signal</keyword>
<sequence length="118" mass="11861">MRNTGKKTAIVLTVLLAGVMMTGCGKKAADAKSTQVIQISVAPPSPTSTPAPDQVDSVAVTTNGNLTMVNEYLADQSTSGAADSTDTSAADSSTDNNSDDNTDSSDAGTGESDGSEEQ</sequence>
<dbReference type="PROSITE" id="PS51257">
    <property type="entry name" value="PROKAR_LIPOPROTEIN"/>
    <property type="match status" value="1"/>
</dbReference>
<evidence type="ECO:0000256" key="1">
    <source>
        <dbReference type="SAM" id="MobiDB-lite"/>
    </source>
</evidence>
<proteinExistence type="predicted"/>
<feature type="signal peptide" evidence="2">
    <location>
        <begin position="1"/>
        <end position="28"/>
    </location>
</feature>
<evidence type="ECO:0000313" key="3">
    <source>
        <dbReference type="EMBL" id="MTD61547.1"/>
    </source>
</evidence>
<feature type="chain" id="PRO_5032987851" evidence="2">
    <location>
        <begin position="29"/>
        <end position="118"/>
    </location>
</feature>
<name>A0A844GMS9_9FIRM</name>
<gene>
    <name evidence="3" type="ORF">GKZ57_09775</name>
</gene>
<organism evidence="3 4">
    <name type="scientific">Blautia luti DSM 14534 = JCM 17040</name>
    <dbReference type="NCBI Taxonomy" id="649762"/>
    <lineage>
        <taxon>Bacteria</taxon>
        <taxon>Bacillati</taxon>
        <taxon>Bacillota</taxon>
        <taxon>Clostridia</taxon>
        <taxon>Lachnospirales</taxon>
        <taxon>Lachnospiraceae</taxon>
        <taxon>Blautia</taxon>
    </lineage>
</organism>
<dbReference type="RefSeq" id="WP_154780412.1">
    <property type="nucleotide sequence ID" value="NZ_WMBC01000007.1"/>
</dbReference>
<accession>A0A844GMS9</accession>
<reference evidence="3 4" key="1">
    <citation type="submission" date="2019-11" db="EMBL/GenBank/DDBJ databases">
        <title>Draft genome sequence of Blautia luti DSM 14534T, isolated from human stool.</title>
        <authorList>
            <person name="Ortiz R."/>
            <person name="Melis-Arcos F."/>
            <person name="Covarrubias P."/>
            <person name="Cardenas J.P."/>
            <person name="Perez-Donoso J."/>
            <person name="Almonacid D."/>
        </authorList>
    </citation>
    <scope>NUCLEOTIDE SEQUENCE [LARGE SCALE GENOMIC DNA]</scope>
    <source>
        <strain evidence="3 4">DSM 14534</strain>
    </source>
</reference>